<dbReference type="AlphaFoldDB" id="A0A6A6RUG1"/>
<dbReference type="InterPro" id="IPR039470">
    <property type="entry name" value="Nuc_deoxyri_tr2"/>
</dbReference>
<name>A0A6A6RUG1_9PLEO</name>
<organism evidence="1 2">
    <name type="scientific">Massarina eburnea CBS 473.64</name>
    <dbReference type="NCBI Taxonomy" id="1395130"/>
    <lineage>
        <taxon>Eukaryota</taxon>
        <taxon>Fungi</taxon>
        <taxon>Dikarya</taxon>
        <taxon>Ascomycota</taxon>
        <taxon>Pezizomycotina</taxon>
        <taxon>Dothideomycetes</taxon>
        <taxon>Pleosporomycetidae</taxon>
        <taxon>Pleosporales</taxon>
        <taxon>Massarineae</taxon>
        <taxon>Massarinaceae</taxon>
        <taxon>Massarina</taxon>
    </lineage>
</organism>
<proteinExistence type="predicted"/>
<sequence length="168" mass="18699">MSSSEASSRCTIHFPPERPKVTQPSVIAYGTIEPSSTDNWTTRLSASLSDLPVTILNPRCNAWDSTWNEDINFPPFKEQVDWEMDYADVADVIVFYFKPGTPCPVSLLELGMYVGIFKGKVVVCCPQGFNKKGNVDIVCTRFGVTMAEDLEKLNTVVRGRLEKLLGNT</sequence>
<dbReference type="Pfam" id="PF15891">
    <property type="entry name" value="Nuc_deoxyri_tr2"/>
    <property type="match status" value="1"/>
</dbReference>
<reference evidence="1" key="1">
    <citation type="journal article" date="2020" name="Stud. Mycol.">
        <title>101 Dothideomycetes genomes: a test case for predicting lifestyles and emergence of pathogens.</title>
        <authorList>
            <person name="Haridas S."/>
            <person name="Albert R."/>
            <person name="Binder M."/>
            <person name="Bloem J."/>
            <person name="Labutti K."/>
            <person name="Salamov A."/>
            <person name="Andreopoulos B."/>
            <person name="Baker S."/>
            <person name="Barry K."/>
            <person name="Bills G."/>
            <person name="Bluhm B."/>
            <person name="Cannon C."/>
            <person name="Castanera R."/>
            <person name="Culley D."/>
            <person name="Daum C."/>
            <person name="Ezra D."/>
            <person name="Gonzalez J."/>
            <person name="Henrissat B."/>
            <person name="Kuo A."/>
            <person name="Liang C."/>
            <person name="Lipzen A."/>
            <person name="Lutzoni F."/>
            <person name="Magnuson J."/>
            <person name="Mondo S."/>
            <person name="Nolan M."/>
            <person name="Ohm R."/>
            <person name="Pangilinan J."/>
            <person name="Park H.-J."/>
            <person name="Ramirez L."/>
            <person name="Alfaro M."/>
            <person name="Sun H."/>
            <person name="Tritt A."/>
            <person name="Yoshinaga Y."/>
            <person name="Zwiers L.-H."/>
            <person name="Turgeon B."/>
            <person name="Goodwin S."/>
            <person name="Spatafora J."/>
            <person name="Crous P."/>
            <person name="Grigoriev I."/>
        </authorList>
    </citation>
    <scope>NUCLEOTIDE SEQUENCE</scope>
    <source>
        <strain evidence="1">CBS 473.64</strain>
    </source>
</reference>
<dbReference type="OrthoDB" id="2893324at2759"/>
<dbReference type="EMBL" id="MU006787">
    <property type="protein sequence ID" value="KAF2639229.1"/>
    <property type="molecule type" value="Genomic_DNA"/>
</dbReference>
<evidence type="ECO:0000313" key="1">
    <source>
        <dbReference type="EMBL" id="KAF2639229.1"/>
    </source>
</evidence>
<dbReference type="Gene3D" id="3.40.50.450">
    <property type="match status" value="1"/>
</dbReference>
<evidence type="ECO:0008006" key="3">
    <source>
        <dbReference type="Google" id="ProtNLM"/>
    </source>
</evidence>
<evidence type="ECO:0000313" key="2">
    <source>
        <dbReference type="Proteomes" id="UP000799753"/>
    </source>
</evidence>
<protein>
    <recommendedName>
        <fullName evidence="3">Nucleoside 2-deoxyribosyltransferase domain-containing protein</fullName>
    </recommendedName>
</protein>
<accession>A0A6A6RUG1</accession>
<keyword evidence="2" id="KW-1185">Reference proteome</keyword>
<dbReference type="Proteomes" id="UP000799753">
    <property type="component" value="Unassembled WGS sequence"/>
</dbReference>
<gene>
    <name evidence="1" type="ORF">P280DRAFT_499484</name>
</gene>